<keyword evidence="2" id="KW-1185">Reference proteome</keyword>
<dbReference type="AlphaFoldDB" id="A0A9P8AUB2"/>
<dbReference type="GeneID" id="66104489"/>
<gene>
    <name evidence="1" type="ORF">BT62DRAFT_763534</name>
</gene>
<name>A0A9P8AUB2_9AGAR</name>
<protein>
    <submittedName>
        <fullName evidence="1">Uncharacterized protein</fullName>
    </submittedName>
</protein>
<proteinExistence type="predicted"/>
<dbReference type="Proteomes" id="UP000812287">
    <property type="component" value="Unassembled WGS sequence"/>
</dbReference>
<evidence type="ECO:0000313" key="2">
    <source>
        <dbReference type="Proteomes" id="UP000812287"/>
    </source>
</evidence>
<organism evidence="1 2">
    <name type="scientific">Guyanagaster necrorhizus</name>
    <dbReference type="NCBI Taxonomy" id="856835"/>
    <lineage>
        <taxon>Eukaryota</taxon>
        <taxon>Fungi</taxon>
        <taxon>Dikarya</taxon>
        <taxon>Basidiomycota</taxon>
        <taxon>Agaricomycotina</taxon>
        <taxon>Agaricomycetes</taxon>
        <taxon>Agaricomycetidae</taxon>
        <taxon>Agaricales</taxon>
        <taxon>Marasmiineae</taxon>
        <taxon>Physalacriaceae</taxon>
        <taxon>Guyanagaster</taxon>
    </lineage>
</organism>
<dbReference type="RefSeq" id="XP_043041793.1">
    <property type="nucleotide sequence ID" value="XM_043182193.1"/>
</dbReference>
<accession>A0A9P8AUB2</accession>
<dbReference type="OrthoDB" id="3034134at2759"/>
<evidence type="ECO:0000313" key="1">
    <source>
        <dbReference type="EMBL" id="KAG7448293.1"/>
    </source>
</evidence>
<comment type="caution">
    <text evidence="1">The sequence shown here is derived from an EMBL/GenBank/DDBJ whole genome shotgun (WGS) entry which is preliminary data.</text>
</comment>
<reference evidence="1" key="1">
    <citation type="submission" date="2020-11" db="EMBL/GenBank/DDBJ databases">
        <title>Adaptations for nitrogen fixation in a non-lichenized fungal sporocarp promotes dispersal by wood-feeding termites.</title>
        <authorList>
            <consortium name="DOE Joint Genome Institute"/>
            <person name="Koch R.A."/>
            <person name="Yoon G."/>
            <person name="Arayal U."/>
            <person name="Lail K."/>
            <person name="Amirebrahimi M."/>
            <person name="Labutti K."/>
            <person name="Lipzen A."/>
            <person name="Riley R."/>
            <person name="Barry K."/>
            <person name="Henrissat B."/>
            <person name="Grigoriev I.V."/>
            <person name="Herr J.R."/>
            <person name="Aime M.C."/>
        </authorList>
    </citation>
    <scope>NUCLEOTIDE SEQUENCE</scope>
    <source>
        <strain evidence="1">MCA 3950</strain>
    </source>
</reference>
<dbReference type="EMBL" id="MU250530">
    <property type="protein sequence ID" value="KAG7448293.1"/>
    <property type="molecule type" value="Genomic_DNA"/>
</dbReference>
<sequence length="120" mass="13428">MMSLSDMSFIEEQRSAPIDQLFVKILIYIFHLCILDCSSCFKRSGVNDYLRGPWKLGQICSPWGQIVNNTPTLWTQISLADRGVVKDPVSRFKVSSRGEEDGLSAHYCSVVAVGALNHHP</sequence>